<dbReference type="Proteomes" id="UP000532247">
    <property type="component" value="Unassembled WGS sequence"/>
</dbReference>
<keyword evidence="1" id="KW-0812">Transmembrane</keyword>
<evidence type="ECO:0000256" key="1">
    <source>
        <dbReference type="SAM" id="Phobius"/>
    </source>
</evidence>
<evidence type="ECO:0000313" key="5">
    <source>
        <dbReference type="Proteomes" id="UP000565155"/>
    </source>
</evidence>
<protein>
    <submittedName>
        <fullName evidence="2">Uncharacterized protein</fullName>
    </submittedName>
</protein>
<organism evidence="2 5">
    <name type="scientific">Vibrio alginolyticus</name>
    <dbReference type="NCBI Taxonomy" id="663"/>
    <lineage>
        <taxon>Bacteria</taxon>
        <taxon>Pseudomonadati</taxon>
        <taxon>Pseudomonadota</taxon>
        <taxon>Gammaproteobacteria</taxon>
        <taxon>Vibrionales</taxon>
        <taxon>Vibrionaceae</taxon>
        <taxon>Vibrio</taxon>
    </lineage>
</organism>
<accession>A0A0P7DZU5</accession>
<evidence type="ECO:0000313" key="2">
    <source>
        <dbReference type="EMBL" id="NMR77518.1"/>
    </source>
</evidence>
<comment type="caution">
    <text evidence="2">The sequence shown here is derived from an EMBL/GenBank/DDBJ whole genome shotgun (WGS) entry which is preliminary data.</text>
</comment>
<dbReference type="AlphaFoldDB" id="A0A0P7DZU5"/>
<reference evidence="3 4" key="1">
    <citation type="submission" date="2019-09" db="EMBL/GenBank/DDBJ databases">
        <title>Draft genome sequencing and comparative genomics of hatchery-associated Vibrios.</title>
        <authorList>
            <person name="Kehlet-Delgado H."/>
            <person name="Mueller R.S."/>
        </authorList>
    </citation>
    <scope>NUCLEOTIDE SEQUENCE [LARGE SCALE GENOMIC DNA]</scope>
    <source>
        <strain evidence="3 4">081416A</strain>
    </source>
</reference>
<gene>
    <name evidence="3" type="ORF">F0254_26180</name>
    <name evidence="2" type="ORF">HKB35_28475</name>
</gene>
<dbReference type="EMBL" id="JABCMA010000817">
    <property type="protein sequence ID" value="NMR77518.1"/>
    <property type="molecule type" value="Genomic_DNA"/>
</dbReference>
<feature type="transmembrane region" description="Helical" evidence="1">
    <location>
        <begin position="75"/>
        <end position="94"/>
    </location>
</feature>
<evidence type="ECO:0000313" key="4">
    <source>
        <dbReference type="Proteomes" id="UP000532247"/>
    </source>
</evidence>
<dbReference type="OrthoDB" id="5876871at2"/>
<proteinExistence type="predicted"/>
<sequence>MEDLANSLRSSGLKVKIKKGKIAVRLDGLSNPVSIIKDIPDDEYKVKTNDSILSIIACLLLFIGLSGIYEFSGNALINIALISVSILSFVTVLLTEFKLTKLRATVVAFNRGERA</sequence>
<keyword evidence="1" id="KW-0472">Membrane</keyword>
<dbReference type="RefSeq" id="WP_031781294.1">
    <property type="nucleotide sequence ID" value="NZ_CP046814.1"/>
</dbReference>
<evidence type="ECO:0000313" key="3">
    <source>
        <dbReference type="EMBL" id="NOI12267.1"/>
    </source>
</evidence>
<keyword evidence="1" id="KW-1133">Transmembrane helix</keyword>
<name>A0A0P7DZU5_VIBAL</name>
<feature type="transmembrane region" description="Helical" evidence="1">
    <location>
        <begin position="52"/>
        <end position="69"/>
    </location>
</feature>
<dbReference type="GeneID" id="75167513"/>
<dbReference type="EMBL" id="VTYF01000050">
    <property type="protein sequence ID" value="NOI12267.1"/>
    <property type="molecule type" value="Genomic_DNA"/>
</dbReference>
<reference evidence="2 5" key="2">
    <citation type="submission" date="2020-04" db="EMBL/GenBank/DDBJ databases">
        <title>Whole-genome sequencing of Vibrio spp. from China reveals different genetic environments of blaCTX-M-14 among diverse lineages.</title>
        <authorList>
            <person name="Zheng Z."/>
            <person name="Ye L."/>
            <person name="Chen S."/>
        </authorList>
    </citation>
    <scope>NUCLEOTIDE SEQUENCE [LARGE SCALE GENOMIC DNA]</scope>
    <source>
        <strain evidence="2 5">Vb1636</strain>
    </source>
</reference>
<dbReference type="Proteomes" id="UP000565155">
    <property type="component" value="Unassembled WGS sequence"/>
</dbReference>